<proteinExistence type="predicted"/>
<name>A0AA38FCT7_TAXCH</name>
<feature type="domain" description="RNase III" evidence="2">
    <location>
        <begin position="37"/>
        <end position="121"/>
    </location>
</feature>
<dbReference type="PANTHER" id="PTHR14950">
    <property type="entry name" value="DICER-RELATED"/>
    <property type="match status" value="1"/>
</dbReference>
<dbReference type="Pfam" id="PF00636">
    <property type="entry name" value="Ribonuclease_3"/>
    <property type="match status" value="1"/>
</dbReference>
<evidence type="ECO:0000259" key="2">
    <source>
        <dbReference type="PROSITE" id="PS50142"/>
    </source>
</evidence>
<gene>
    <name evidence="3" type="ORF">KI387_028634</name>
</gene>
<dbReference type="CDD" id="cd00593">
    <property type="entry name" value="RIBOc"/>
    <property type="match status" value="1"/>
</dbReference>
<dbReference type="SUPFAM" id="SSF69065">
    <property type="entry name" value="RNase III domain-like"/>
    <property type="match status" value="1"/>
</dbReference>
<keyword evidence="4" id="KW-1185">Reference proteome</keyword>
<evidence type="ECO:0000313" key="3">
    <source>
        <dbReference type="EMBL" id="KAH9296952.1"/>
    </source>
</evidence>
<feature type="non-terminal residue" evidence="3">
    <location>
        <position position="1"/>
    </location>
</feature>
<dbReference type="PROSITE" id="PS50142">
    <property type="entry name" value="RNASE_3_2"/>
    <property type="match status" value="1"/>
</dbReference>
<dbReference type="AlphaFoldDB" id="A0AA38FCT7"/>
<dbReference type="Gene3D" id="1.10.1520.10">
    <property type="entry name" value="Ribonuclease III domain"/>
    <property type="match status" value="1"/>
</dbReference>
<reference evidence="3 4" key="1">
    <citation type="journal article" date="2021" name="Nat. Plants">
        <title>The Taxus genome provides insights into paclitaxel biosynthesis.</title>
        <authorList>
            <person name="Xiong X."/>
            <person name="Gou J."/>
            <person name="Liao Q."/>
            <person name="Li Y."/>
            <person name="Zhou Q."/>
            <person name="Bi G."/>
            <person name="Li C."/>
            <person name="Du R."/>
            <person name="Wang X."/>
            <person name="Sun T."/>
            <person name="Guo L."/>
            <person name="Liang H."/>
            <person name="Lu P."/>
            <person name="Wu Y."/>
            <person name="Zhang Z."/>
            <person name="Ro D.K."/>
            <person name="Shang Y."/>
            <person name="Huang S."/>
            <person name="Yan J."/>
        </authorList>
    </citation>
    <scope>NUCLEOTIDE SEQUENCE [LARGE SCALE GENOMIC DNA]</scope>
    <source>
        <strain evidence="3">Ta-2019</strain>
    </source>
</reference>
<comment type="caution">
    <text evidence="3">The sequence shown here is derived from an EMBL/GenBank/DDBJ whole genome shotgun (WGS) entry which is preliminary data.</text>
</comment>
<dbReference type="PANTHER" id="PTHR14950:SF15">
    <property type="entry name" value="DICER-LIKE PROTEIN 4"/>
    <property type="match status" value="1"/>
</dbReference>
<dbReference type="EMBL" id="JAHRHJ020000010">
    <property type="protein sequence ID" value="KAH9296952.1"/>
    <property type="molecule type" value="Genomic_DNA"/>
</dbReference>
<dbReference type="Proteomes" id="UP000824469">
    <property type="component" value="Unassembled WGS sequence"/>
</dbReference>
<sequence length="121" mass="13642">DGTLEEYFVELPPELCCVKLTGFSSHLASAISLLPSMMHRLENFLVAIELKEFLAASFPEGSQITTSRVLEAISTERCMEGFSLERLEILGDAFLKYSVSRRLFLVHDKLDEGQLTKKRSN</sequence>
<dbReference type="GO" id="GO:0005634">
    <property type="term" value="C:nucleus"/>
    <property type="evidence" value="ECO:0007669"/>
    <property type="project" value="TreeGrafter"/>
</dbReference>
<evidence type="ECO:0000313" key="4">
    <source>
        <dbReference type="Proteomes" id="UP000824469"/>
    </source>
</evidence>
<feature type="non-terminal residue" evidence="3">
    <location>
        <position position="121"/>
    </location>
</feature>
<dbReference type="GO" id="GO:0004525">
    <property type="term" value="F:ribonuclease III activity"/>
    <property type="evidence" value="ECO:0007669"/>
    <property type="project" value="InterPro"/>
</dbReference>
<protein>
    <recommendedName>
        <fullName evidence="2">RNase III domain-containing protein</fullName>
    </recommendedName>
</protein>
<accession>A0AA38FCT7</accession>
<dbReference type="GO" id="GO:0005737">
    <property type="term" value="C:cytoplasm"/>
    <property type="evidence" value="ECO:0007669"/>
    <property type="project" value="TreeGrafter"/>
</dbReference>
<dbReference type="InterPro" id="IPR036389">
    <property type="entry name" value="RNase_III_sf"/>
</dbReference>
<evidence type="ECO:0000256" key="1">
    <source>
        <dbReference type="ARBA" id="ARBA00022801"/>
    </source>
</evidence>
<keyword evidence="1" id="KW-0378">Hydrolase</keyword>
<dbReference type="InterPro" id="IPR000999">
    <property type="entry name" value="RNase_III_dom"/>
</dbReference>
<dbReference type="GO" id="GO:0003723">
    <property type="term" value="F:RNA binding"/>
    <property type="evidence" value="ECO:0007669"/>
    <property type="project" value="TreeGrafter"/>
</dbReference>
<organism evidence="3 4">
    <name type="scientific">Taxus chinensis</name>
    <name type="common">Chinese yew</name>
    <name type="synonym">Taxus wallichiana var. chinensis</name>
    <dbReference type="NCBI Taxonomy" id="29808"/>
    <lineage>
        <taxon>Eukaryota</taxon>
        <taxon>Viridiplantae</taxon>
        <taxon>Streptophyta</taxon>
        <taxon>Embryophyta</taxon>
        <taxon>Tracheophyta</taxon>
        <taxon>Spermatophyta</taxon>
        <taxon>Pinopsida</taxon>
        <taxon>Pinidae</taxon>
        <taxon>Conifers II</taxon>
        <taxon>Cupressales</taxon>
        <taxon>Taxaceae</taxon>
        <taxon>Taxus</taxon>
    </lineage>
</organism>
<dbReference type="GO" id="GO:0030422">
    <property type="term" value="P:siRNA processing"/>
    <property type="evidence" value="ECO:0007669"/>
    <property type="project" value="TreeGrafter"/>
</dbReference>